<evidence type="ECO:0000256" key="3">
    <source>
        <dbReference type="SAM" id="MobiDB-lite"/>
    </source>
</evidence>
<evidence type="ECO:0000256" key="2">
    <source>
        <dbReference type="ARBA" id="ARBA00023157"/>
    </source>
</evidence>
<dbReference type="InterPro" id="IPR022740">
    <property type="entry name" value="Polyphenol_oxidase_C"/>
</dbReference>
<feature type="domain" description="Polyphenol oxidase central" evidence="4">
    <location>
        <begin position="15"/>
        <end position="40"/>
    </location>
</feature>
<accession>A0A438CKL2</accession>
<evidence type="ECO:0000313" key="6">
    <source>
        <dbReference type="EMBL" id="RVW23731.1"/>
    </source>
</evidence>
<dbReference type="InterPro" id="IPR008922">
    <property type="entry name" value="Di-copper_centre_dom_sf"/>
</dbReference>
<proteinExistence type="inferred from homology"/>
<dbReference type="Pfam" id="PF12142">
    <property type="entry name" value="PPO1_DWL"/>
    <property type="match status" value="1"/>
</dbReference>
<sequence length="108" mass="12163">MWMLWKAIGGKNRTEFTDPDSLNAGFVFYDENAQLVRVKYAAQSEDDHQKFQVGSSESGGTPKTTISSSGGFPKPLNSVIRVEVPWPKKSRSKKKKEDEEEVLLKTIQ</sequence>
<reference evidence="6 7" key="1">
    <citation type="journal article" date="2018" name="PLoS Genet.">
        <title>Population sequencing reveals clonal diversity and ancestral inbreeding in the grapevine cultivar Chardonnay.</title>
        <authorList>
            <person name="Roach M.J."/>
            <person name="Johnson D.L."/>
            <person name="Bohlmann J."/>
            <person name="van Vuuren H.J."/>
            <person name="Jones S.J."/>
            <person name="Pretorius I.S."/>
            <person name="Schmidt S.A."/>
            <person name="Borneman A.R."/>
        </authorList>
    </citation>
    <scope>NUCLEOTIDE SEQUENCE [LARGE SCALE GENOMIC DNA]</scope>
    <source>
        <strain evidence="7">cv. Chardonnay</strain>
        <tissue evidence="6">Leaf</tissue>
    </source>
</reference>
<gene>
    <name evidence="6" type="primary">PPO_3</name>
    <name evidence="6" type="ORF">CK203_100816</name>
</gene>
<keyword evidence="2" id="KW-1015">Disulfide bond</keyword>
<comment type="similarity">
    <text evidence="1">Belongs to the tyrosinase family.</text>
</comment>
<evidence type="ECO:0000256" key="1">
    <source>
        <dbReference type="ARBA" id="ARBA00009928"/>
    </source>
</evidence>
<protein>
    <submittedName>
        <fullName evidence="6">Polyphenol oxidase, chloroplastic</fullName>
    </submittedName>
</protein>
<feature type="compositionally biased region" description="Polar residues" evidence="3">
    <location>
        <begin position="52"/>
        <end position="70"/>
    </location>
</feature>
<dbReference type="AlphaFoldDB" id="A0A438CKL2"/>
<dbReference type="Proteomes" id="UP000288805">
    <property type="component" value="Unassembled WGS sequence"/>
</dbReference>
<evidence type="ECO:0000313" key="7">
    <source>
        <dbReference type="Proteomes" id="UP000288805"/>
    </source>
</evidence>
<feature type="region of interest" description="Disordered" evidence="3">
    <location>
        <begin position="47"/>
        <end position="108"/>
    </location>
</feature>
<evidence type="ECO:0000259" key="4">
    <source>
        <dbReference type="Pfam" id="PF12142"/>
    </source>
</evidence>
<comment type="caution">
    <text evidence="6">The sequence shown here is derived from an EMBL/GenBank/DDBJ whole genome shotgun (WGS) entry which is preliminary data.</text>
</comment>
<dbReference type="EMBL" id="QGNW01002188">
    <property type="protein sequence ID" value="RVW23731.1"/>
    <property type="molecule type" value="Genomic_DNA"/>
</dbReference>
<feature type="domain" description="Polyphenol oxidase C-terminal" evidence="5">
    <location>
        <begin position="72"/>
        <end position="104"/>
    </location>
</feature>
<dbReference type="InterPro" id="IPR022739">
    <property type="entry name" value="Polyphenol_oxidase_cen"/>
</dbReference>
<dbReference type="Pfam" id="PF12143">
    <property type="entry name" value="PPO1_KFDV"/>
    <property type="match status" value="1"/>
</dbReference>
<evidence type="ECO:0000259" key="5">
    <source>
        <dbReference type="Pfam" id="PF12143"/>
    </source>
</evidence>
<dbReference type="Gene3D" id="1.10.1280.10">
    <property type="entry name" value="Di-copper center containing domain from catechol oxidase"/>
    <property type="match status" value="1"/>
</dbReference>
<organism evidence="6 7">
    <name type="scientific">Vitis vinifera</name>
    <name type="common">Grape</name>
    <dbReference type="NCBI Taxonomy" id="29760"/>
    <lineage>
        <taxon>Eukaryota</taxon>
        <taxon>Viridiplantae</taxon>
        <taxon>Streptophyta</taxon>
        <taxon>Embryophyta</taxon>
        <taxon>Tracheophyta</taxon>
        <taxon>Spermatophyta</taxon>
        <taxon>Magnoliopsida</taxon>
        <taxon>eudicotyledons</taxon>
        <taxon>Gunneridae</taxon>
        <taxon>Pentapetalae</taxon>
        <taxon>rosids</taxon>
        <taxon>Vitales</taxon>
        <taxon>Vitaceae</taxon>
        <taxon>Viteae</taxon>
        <taxon>Vitis</taxon>
    </lineage>
</organism>
<name>A0A438CKL2_VITVI</name>
<dbReference type="GO" id="GO:0004097">
    <property type="term" value="F:catechol oxidase activity"/>
    <property type="evidence" value="ECO:0007669"/>
    <property type="project" value="InterPro"/>
</dbReference>